<evidence type="ECO:0000313" key="3">
    <source>
        <dbReference type="Proteomes" id="UP001231362"/>
    </source>
</evidence>
<accession>A0ABT9V9H1</accession>
<keyword evidence="3" id="KW-1185">Reference proteome</keyword>
<keyword evidence="2" id="KW-0830">Ubiquinone</keyword>
<dbReference type="RefSeq" id="WP_307152069.1">
    <property type="nucleotide sequence ID" value="NZ_JAUSTU010000032.1"/>
</dbReference>
<dbReference type="InterPro" id="IPR052356">
    <property type="entry name" value="Thiol_S-MT"/>
</dbReference>
<feature type="domain" description="Methyltransferase type 11" evidence="1">
    <location>
        <begin position="42"/>
        <end position="135"/>
    </location>
</feature>
<dbReference type="InterPro" id="IPR029063">
    <property type="entry name" value="SAM-dependent_MTases_sf"/>
</dbReference>
<reference evidence="2 3" key="1">
    <citation type="submission" date="2023-07" db="EMBL/GenBank/DDBJ databases">
        <title>Genomic Encyclopedia of Type Strains, Phase IV (KMG-IV): sequencing the most valuable type-strain genomes for metagenomic binning, comparative biology and taxonomic classification.</title>
        <authorList>
            <person name="Goeker M."/>
        </authorList>
    </citation>
    <scope>NUCLEOTIDE SEQUENCE [LARGE SCALE GENOMIC DNA]</scope>
    <source>
        <strain evidence="2 3">DSM 23948</strain>
    </source>
</reference>
<protein>
    <submittedName>
        <fullName evidence="2">Ubiquinone/menaquinone biosynthesis C-methylase UbiE</fullName>
    </submittedName>
</protein>
<dbReference type="Proteomes" id="UP001231362">
    <property type="component" value="Unassembled WGS sequence"/>
</dbReference>
<organism evidence="2 3">
    <name type="scientific">Anoxybacillus andreesenii</name>
    <dbReference type="NCBI Taxonomy" id="1325932"/>
    <lineage>
        <taxon>Bacteria</taxon>
        <taxon>Bacillati</taxon>
        <taxon>Bacillota</taxon>
        <taxon>Bacilli</taxon>
        <taxon>Bacillales</taxon>
        <taxon>Anoxybacillaceae</taxon>
        <taxon>Anoxybacillus</taxon>
    </lineage>
</organism>
<gene>
    <name evidence="2" type="ORF">J2S07_003960</name>
</gene>
<comment type="caution">
    <text evidence="2">The sequence shown here is derived from an EMBL/GenBank/DDBJ whole genome shotgun (WGS) entry which is preliminary data.</text>
</comment>
<dbReference type="EMBL" id="JAUSTU010000032">
    <property type="protein sequence ID" value="MDQ0157615.1"/>
    <property type="molecule type" value="Genomic_DNA"/>
</dbReference>
<dbReference type="PANTHER" id="PTHR45036">
    <property type="entry name" value="METHYLTRANSFERASE LIKE 7B"/>
    <property type="match status" value="1"/>
</dbReference>
<dbReference type="CDD" id="cd02440">
    <property type="entry name" value="AdoMet_MTases"/>
    <property type="match status" value="1"/>
</dbReference>
<dbReference type="Pfam" id="PF08241">
    <property type="entry name" value="Methyltransf_11"/>
    <property type="match status" value="1"/>
</dbReference>
<proteinExistence type="predicted"/>
<dbReference type="Gene3D" id="3.40.50.150">
    <property type="entry name" value="Vaccinia Virus protein VP39"/>
    <property type="match status" value="1"/>
</dbReference>
<dbReference type="InterPro" id="IPR013216">
    <property type="entry name" value="Methyltransf_11"/>
</dbReference>
<evidence type="ECO:0000259" key="1">
    <source>
        <dbReference type="Pfam" id="PF08241"/>
    </source>
</evidence>
<dbReference type="PANTHER" id="PTHR45036:SF1">
    <property type="entry name" value="METHYLTRANSFERASE LIKE 7A"/>
    <property type="match status" value="1"/>
</dbReference>
<sequence length="206" mass="23759">MNKDKLIRTFDKQAKTYEKRRRIRSERKWRERLLSSARGNVLEVGVGAGANFHYYPQGAKVTGVDFSEEMLKKAQEAAIEEGIEAQFILSDVESFSFEDNSFDTVISTLSLCGYENPTKVLNSFNKWCKPDGKILLLEHGKSSNTIIGYIQTMLNPLNRRFVGCELNRDMLRILENSNIHIERMEHYMTGMVHLVWAKPNKDTLIH</sequence>
<dbReference type="SUPFAM" id="SSF53335">
    <property type="entry name" value="S-adenosyl-L-methionine-dependent methyltransferases"/>
    <property type="match status" value="1"/>
</dbReference>
<name>A0ABT9V9H1_9BACL</name>
<evidence type="ECO:0000313" key="2">
    <source>
        <dbReference type="EMBL" id="MDQ0157615.1"/>
    </source>
</evidence>